<keyword evidence="3" id="KW-1185">Reference proteome</keyword>
<feature type="transmembrane region" description="Helical" evidence="1">
    <location>
        <begin position="25"/>
        <end position="46"/>
    </location>
</feature>
<evidence type="ECO:0000313" key="3">
    <source>
        <dbReference type="Proteomes" id="UP000218334"/>
    </source>
</evidence>
<evidence type="ECO:0000313" key="2">
    <source>
        <dbReference type="EMBL" id="PBK75342.1"/>
    </source>
</evidence>
<gene>
    <name evidence="2" type="ORF">ARMSODRAFT_949618</name>
</gene>
<keyword evidence="1" id="KW-1133">Transmembrane helix</keyword>
<evidence type="ECO:0000256" key="1">
    <source>
        <dbReference type="SAM" id="Phobius"/>
    </source>
</evidence>
<protein>
    <submittedName>
        <fullName evidence="2">Uncharacterized protein</fullName>
    </submittedName>
</protein>
<name>A0A2H3C7X0_9AGAR</name>
<sequence length="51" mass="5892">MGYDRSRSSQATVQRWRPAHSRRTVQVLVVISAATPASRLLEYIFFTVLRL</sequence>
<keyword evidence="1" id="KW-0472">Membrane</keyword>
<accession>A0A2H3C7X0</accession>
<dbReference type="Proteomes" id="UP000218334">
    <property type="component" value="Unassembled WGS sequence"/>
</dbReference>
<proteinExistence type="predicted"/>
<organism evidence="2 3">
    <name type="scientific">Armillaria solidipes</name>
    <dbReference type="NCBI Taxonomy" id="1076256"/>
    <lineage>
        <taxon>Eukaryota</taxon>
        <taxon>Fungi</taxon>
        <taxon>Dikarya</taxon>
        <taxon>Basidiomycota</taxon>
        <taxon>Agaricomycotina</taxon>
        <taxon>Agaricomycetes</taxon>
        <taxon>Agaricomycetidae</taxon>
        <taxon>Agaricales</taxon>
        <taxon>Marasmiineae</taxon>
        <taxon>Physalacriaceae</taxon>
        <taxon>Armillaria</taxon>
    </lineage>
</organism>
<reference evidence="3" key="1">
    <citation type="journal article" date="2017" name="Nat. Ecol. Evol.">
        <title>Genome expansion and lineage-specific genetic innovations in the forest pathogenic fungi Armillaria.</title>
        <authorList>
            <person name="Sipos G."/>
            <person name="Prasanna A.N."/>
            <person name="Walter M.C."/>
            <person name="O'Connor E."/>
            <person name="Balint B."/>
            <person name="Krizsan K."/>
            <person name="Kiss B."/>
            <person name="Hess J."/>
            <person name="Varga T."/>
            <person name="Slot J."/>
            <person name="Riley R."/>
            <person name="Boka B."/>
            <person name="Rigling D."/>
            <person name="Barry K."/>
            <person name="Lee J."/>
            <person name="Mihaltcheva S."/>
            <person name="LaButti K."/>
            <person name="Lipzen A."/>
            <person name="Waldron R."/>
            <person name="Moloney N.M."/>
            <person name="Sperisen C."/>
            <person name="Kredics L."/>
            <person name="Vagvoelgyi C."/>
            <person name="Patrignani A."/>
            <person name="Fitzpatrick D."/>
            <person name="Nagy I."/>
            <person name="Doyle S."/>
            <person name="Anderson J.B."/>
            <person name="Grigoriev I.V."/>
            <person name="Gueldener U."/>
            <person name="Muensterkoetter M."/>
            <person name="Nagy L.G."/>
        </authorList>
    </citation>
    <scope>NUCLEOTIDE SEQUENCE [LARGE SCALE GENOMIC DNA]</scope>
    <source>
        <strain evidence="3">28-4</strain>
    </source>
</reference>
<dbReference type="EMBL" id="KZ293417">
    <property type="protein sequence ID" value="PBK75342.1"/>
    <property type="molecule type" value="Genomic_DNA"/>
</dbReference>
<keyword evidence="1" id="KW-0812">Transmembrane</keyword>
<dbReference type="AlphaFoldDB" id="A0A2H3C7X0"/>